<dbReference type="AlphaFoldDB" id="A0A224YF86"/>
<proteinExistence type="predicted"/>
<accession>A0A224YF86</accession>
<protein>
    <submittedName>
        <fullName evidence="1">Uncharacterized protein</fullName>
    </submittedName>
</protein>
<sequence length="106" mass="11871">MCSFVLSGIGGCILMWCRVLQLVLRAVGRPDHEKRRGEDGSGCRGLRYLAEQEGNHCFTPASLYKAVVRSHCTHNIMNVLSHQGELQLLRLVKETTDRNVSQAYAL</sequence>
<name>A0A224YF86_9ACAR</name>
<organism evidence="1">
    <name type="scientific">Rhipicephalus zambeziensis</name>
    <dbReference type="NCBI Taxonomy" id="60191"/>
    <lineage>
        <taxon>Eukaryota</taxon>
        <taxon>Metazoa</taxon>
        <taxon>Ecdysozoa</taxon>
        <taxon>Arthropoda</taxon>
        <taxon>Chelicerata</taxon>
        <taxon>Arachnida</taxon>
        <taxon>Acari</taxon>
        <taxon>Parasitiformes</taxon>
        <taxon>Ixodida</taxon>
        <taxon>Ixodoidea</taxon>
        <taxon>Ixodidae</taxon>
        <taxon>Rhipicephalinae</taxon>
        <taxon>Rhipicephalus</taxon>
        <taxon>Rhipicephalus</taxon>
    </lineage>
</organism>
<dbReference type="EMBL" id="GFPF01001468">
    <property type="protein sequence ID" value="MAA12614.1"/>
    <property type="molecule type" value="Transcribed_RNA"/>
</dbReference>
<evidence type="ECO:0000313" key="1">
    <source>
        <dbReference type="EMBL" id="MAA12614.1"/>
    </source>
</evidence>
<reference evidence="1" key="1">
    <citation type="journal article" date="2017" name="Parasit. Vectors">
        <title>Sialotranscriptomics of Rhipicephalus zambeziensis reveals intricate expression profiles of secretory proteins and suggests tight temporal transcriptional regulation during blood-feeding.</title>
        <authorList>
            <person name="de Castro M.H."/>
            <person name="de Klerk D."/>
            <person name="Pienaar R."/>
            <person name="Rees D.J.G."/>
            <person name="Mans B.J."/>
        </authorList>
    </citation>
    <scope>NUCLEOTIDE SEQUENCE</scope>
    <source>
        <tissue evidence="1">Salivary glands</tissue>
    </source>
</reference>